<keyword evidence="3" id="KW-1185">Reference proteome</keyword>
<dbReference type="GO" id="GO:0017168">
    <property type="term" value="F:5-oxoprolinase (ATP-hydrolyzing) activity"/>
    <property type="evidence" value="ECO:0007669"/>
    <property type="project" value="TreeGrafter"/>
</dbReference>
<organism evidence="2 3">
    <name type="scientific">Rhodospirillum centenum (strain ATCC 51521 / SW)</name>
    <dbReference type="NCBI Taxonomy" id="414684"/>
    <lineage>
        <taxon>Bacteria</taxon>
        <taxon>Pseudomonadati</taxon>
        <taxon>Pseudomonadota</taxon>
        <taxon>Alphaproteobacteria</taxon>
        <taxon>Rhodospirillales</taxon>
        <taxon>Rhodospirillaceae</taxon>
        <taxon>Rhodospirillum</taxon>
    </lineage>
</organism>
<reference evidence="2 3" key="1">
    <citation type="journal article" date="2010" name="BMC Genomics">
        <title>Metabolic flexibility revealed in the genome of the cyst-forming alpha-1 proteobacterium Rhodospirillum centenum.</title>
        <authorList>
            <person name="Lu Y.K."/>
            <person name="Marden J."/>
            <person name="Han M."/>
            <person name="Swingley W.D."/>
            <person name="Mastrian S.D."/>
            <person name="Chowdhury S.R."/>
            <person name="Hao J."/>
            <person name="Helmy T."/>
            <person name="Kim S."/>
            <person name="Kurdoglu A.A."/>
            <person name="Matthies H.J."/>
            <person name="Rollo D."/>
            <person name="Stothard P."/>
            <person name="Blankenship R.E."/>
            <person name="Bauer C.E."/>
            <person name="Touchman J.W."/>
        </authorList>
    </citation>
    <scope>NUCLEOTIDE SEQUENCE [LARGE SCALE GENOMIC DNA]</scope>
    <source>
        <strain evidence="3">ATCC 51521 / SW</strain>
    </source>
</reference>
<dbReference type="EMBL" id="CP000613">
    <property type="protein sequence ID" value="ACJ01056.1"/>
    <property type="molecule type" value="Genomic_DNA"/>
</dbReference>
<evidence type="ECO:0000313" key="2">
    <source>
        <dbReference type="EMBL" id="ACJ01056.1"/>
    </source>
</evidence>
<dbReference type="Proteomes" id="UP000001591">
    <property type="component" value="Chromosome"/>
</dbReference>
<dbReference type="PANTHER" id="PTHR11365:SF23">
    <property type="entry name" value="HYPOTHETICAL 5-OXOPROLINASE (EUROFUNG)-RELATED"/>
    <property type="match status" value="1"/>
</dbReference>
<feature type="domain" description="Hydantoinase B/oxoprolinase" evidence="1">
    <location>
        <begin position="5"/>
        <end position="528"/>
    </location>
</feature>
<sequence>MQPADSFTREVIKNALVAIGDEMFTALKRTSMSPIIYETLDYAIGITDAAGRLIAQGNGVPLFIGTLDAAVRSVQEKFAGPGRISPGDVFITNDPYGGGGTHLSDVTLVRPIFHEGTLLAWAANKAHWTEVGGKDAGSFSPNTTEIYQEGLQFPAVRLFDQGRINEALVDMIRANVRLPDMTLGDMWAGAAALQLGERRFLDLVDKYGTAGVADAVEHLLDHGEAMIRQELARLPKGTFTAEDMIDDDGLGNGPFPVRVAITITDSEFIADFTGSAAQAPGPINNTRAGLLSAVRAVFKALTNPAIPATEGVFRPLKVICPDGTVMTASRPAPVSIYYETMISAADVMWKALAPHMPDRLPAGHYGSVCATVIAGRHPDSGDFFLLVEPLAGGWGAACDGDGQQGQFCVGNGETYNIPVEVTEARYGVRVERFGFHTEDGGAGRFRGGKGLQLEYRVLGDGAFMSTTFGRYRHRPWAMQGGQEGSPNFAEVVRADGEVVRFSKTARLPLARGDLVRLVTGTGGGWGDPRERDPARIAADLRDGYLTPAQAARDYGYDSGH</sequence>
<dbReference type="Pfam" id="PF02538">
    <property type="entry name" value="Hydantoinase_B"/>
    <property type="match status" value="1"/>
</dbReference>
<evidence type="ECO:0000259" key="1">
    <source>
        <dbReference type="Pfam" id="PF02538"/>
    </source>
</evidence>
<dbReference type="OrthoDB" id="9761586at2"/>
<dbReference type="eggNOG" id="COG0146">
    <property type="taxonomic scope" value="Bacteria"/>
</dbReference>
<dbReference type="STRING" id="414684.RC1_3713"/>
<accession>B6IXN2</accession>
<dbReference type="InterPro" id="IPR003692">
    <property type="entry name" value="Hydantoinase_B"/>
</dbReference>
<evidence type="ECO:0000313" key="3">
    <source>
        <dbReference type="Proteomes" id="UP000001591"/>
    </source>
</evidence>
<dbReference type="AlphaFoldDB" id="B6IXN2"/>
<dbReference type="GO" id="GO:0005829">
    <property type="term" value="C:cytosol"/>
    <property type="evidence" value="ECO:0007669"/>
    <property type="project" value="TreeGrafter"/>
</dbReference>
<proteinExistence type="predicted"/>
<gene>
    <name evidence="2" type="primary">huyB</name>
    <name evidence="2" type="ordered locus">RC1_3713</name>
</gene>
<keyword evidence="2" id="KW-0378">Hydrolase</keyword>
<dbReference type="HOGENOM" id="CLU_020413_1_0_5"/>
<protein>
    <submittedName>
        <fullName evidence="2">N-methylhydantoinase B (HuyB-1)</fullName>
        <ecNumber evidence="2">3.5.2.14</ecNumber>
    </submittedName>
</protein>
<dbReference type="EC" id="3.5.2.14" evidence="2"/>
<dbReference type="PANTHER" id="PTHR11365">
    <property type="entry name" value="5-OXOPROLINASE RELATED"/>
    <property type="match status" value="1"/>
</dbReference>
<dbReference type="GO" id="GO:0006749">
    <property type="term" value="P:glutathione metabolic process"/>
    <property type="evidence" value="ECO:0007669"/>
    <property type="project" value="TreeGrafter"/>
</dbReference>
<name>B6IXN2_RHOCS</name>
<dbReference type="InterPro" id="IPR045079">
    <property type="entry name" value="Oxoprolinase-like"/>
</dbReference>
<dbReference type="KEGG" id="rce:RC1_3713"/>
<dbReference type="GO" id="GO:0047423">
    <property type="term" value="F:N-methylhydantoinase (ATP-hydrolyzing) activity"/>
    <property type="evidence" value="ECO:0007669"/>
    <property type="project" value="UniProtKB-EC"/>
</dbReference>
<dbReference type="RefSeq" id="WP_012568829.1">
    <property type="nucleotide sequence ID" value="NC_011420.2"/>
</dbReference>